<dbReference type="PROSITE" id="PS00330">
    <property type="entry name" value="HEMOLYSIN_CALCIUM"/>
    <property type="match status" value="3"/>
</dbReference>
<evidence type="ECO:0000256" key="2">
    <source>
        <dbReference type="ARBA" id="ARBA00022525"/>
    </source>
</evidence>
<dbReference type="RefSeq" id="WP_306735879.1">
    <property type="nucleotide sequence ID" value="NZ_JANHAX010000003.1"/>
</dbReference>
<proteinExistence type="predicted"/>
<dbReference type="Proteomes" id="UP001226762">
    <property type="component" value="Unassembled WGS sequence"/>
</dbReference>
<evidence type="ECO:0000313" key="5">
    <source>
        <dbReference type="Proteomes" id="UP001226762"/>
    </source>
</evidence>
<dbReference type="InterPro" id="IPR001343">
    <property type="entry name" value="Hemolysn_Ca-bd"/>
</dbReference>
<dbReference type="SUPFAM" id="SSF51120">
    <property type="entry name" value="beta-Roll"/>
    <property type="match status" value="2"/>
</dbReference>
<evidence type="ECO:0008006" key="6">
    <source>
        <dbReference type="Google" id="ProtNLM"/>
    </source>
</evidence>
<reference evidence="4" key="2">
    <citation type="submission" date="2023-02" db="EMBL/GenBank/DDBJ databases">
        <title>'Rhodoalgimonas zhirmunskyi' gen. nov., isolated from a red alga.</title>
        <authorList>
            <person name="Nedashkovskaya O.I."/>
            <person name="Otstavnykh N.Y."/>
            <person name="Bystritskaya E.P."/>
            <person name="Balabanova L.A."/>
            <person name="Isaeva M.P."/>
        </authorList>
    </citation>
    <scope>NUCLEOTIDE SEQUENCE</scope>
    <source>
        <strain evidence="4">KCTC 52189</strain>
    </source>
</reference>
<feature type="region of interest" description="Disordered" evidence="3">
    <location>
        <begin position="240"/>
        <end position="262"/>
    </location>
</feature>
<dbReference type="InterPro" id="IPR050557">
    <property type="entry name" value="RTX_toxin/Mannuronan_C5-epim"/>
</dbReference>
<evidence type="ECO:0000256" key="3">
    <source>
        <dbReference type="SAM" id="MobiDB-lite"/>
    </source>
</evidence>
<reference evidence="4" key="1">
    <citation type="submission" date="2022-07" db="EMBL/GenBank/DDBJ databases">
        <authorList>
            <person name="Otstavnykh N."/>
            <person name="Isaeva M."/>
            <person name="Bystritskaya E."/>
        </authorList>
    </citation>
    <scope>NUCLEOTIDE SEQUENCE</scope>
    <source>
        <strain evidence="4">KCTC 52189</strain>
    </source>
</reference>
<dbReference type="InterPro" id="IPR018511">
    <property type="entry name" value="Hemolysin-typ_Ca-bd_CS"/>
</dbReference>
<name>A0AAE4B4U6_9RHOB</name>
<dbReference type="GO" id="GO:0005509">
    <property type="term" value="F:calcium ion binding"/>
    <property type="evidence" value="ECO:0007669"/>
    <property type="project" value="InterPro"/>
</dbReference>
<dbReference type="Gene3D" id="2.150.10.10">
    <property type="entry name" value="Serralysin-like metalloprotease, C-terminal"/>
    <property type="match status" value="4"/>
</dbReference>
<dbReference type="EMBL" id="JANHAX010000003">
    <property type="protein sequence ID" value="MDQ2090605.1"/>
    <property type="molecule type" value="Genomic_DNA"/>
</dbReference>
<dbReference type="Pfam" id="PF00353">
    <property type="entry name" value="HemolysinCabind"/>
    <property type="match status" value="5"/>
</dbReference>
<comment type="caution">
    <text evidence="4">The sequence shown here is derived from an EMBL/GenBank/DDBJ whole genome shotgun (WGS) entry which is preliminary data.</text>
</comment>
<dbReference type="AlphaFoldDB" id="A0AAE4B4U6"/>
<dbReference type="InterPro" id="IPR011049">
    <property type="entry name" value="Serralysin-like_metalloprot_C"/>
</dbReference>
<dbReference type="PANTHER" id="PTHR38340:SF1">
    <property type="entry name" value="S-LAYER PROTEIN"/>
    <property type="match status" value="1"/>
</dbReference>
<accession>A0AAE4B4U6</accession>
<protein>
    <recommendedName>
        <fullName evidence="6">Hemolysin type calcium-binding protein</fullName>
    </recommendedName>
</protein>
<keyword evidence="5" id="KW-1185">Reference proteome</keyword>
<dbReference type="GO" id="GO:0005576">
    <property type="term" value="C:extracellular region"/>
    <property type="evidence" value="ECO:0007669"/>
    <property type="project" value="UniProtKB-SubCell"/>
</dbReference>
<dbReference type="PANTHER" id="PTHR38340">
    <property type="entry name" value="S-LAYER PROTEIN"/>
    <property type="match status" value="1"/>
</dbReference>
<gene>
    <name evidence="4" type="ORF">NO357_11905</name>
</gene>
<organism evidence="4 5">
    <name type="scientific">Marimonas arenosa</name>
    <dbReference type="NCBI Taxonomy" id="1795305"/>
    <lineage>
        <taxon>Bacteria</taxon>
        <taxon>Pseudomonadati</taxon>
        <taxon>Pseudomonadota</taxon>
        <taxon>Alphaproteobacteria</taxon>
        <taxon>Rhodobacterales</taxon>
        <taxon>Paracoccaceae</taxon>
        <taxon>Marimonas</taxon>
    </lineage>
</organism>
<dbReference type="PRINTS" id="PR00313">
    <property type="entry name" value="CABNDNGRPT"/>
</dbReference>
<evidence type="ECO:0000313" key="4">
    <source>
        <dbReference type="EMBL" id="MDQ2090605.1"/>
    </source>
</evidence>
<keyword evidence="2" id="KW-0964">Secreted</keyword>
<feature type="compositionally biased region" description="Basic and acidic residues" evidence="3">
    <location>
        <begin position="245"/>
        <end position="262"/>
    </location>
</feature>
<comment type="subcellular location">
    <subcellularLocation>
        <location evidence="1">Secreted</location>
    </subcellularLocation>
</comment>
<evidence type="ECO:0000256" key="1">
    <source>
        <dbReference type="ARBA" id="ARBA00004613"/>
    </source>
</evidence>
<sequence length="440" mass="45448">MGTLYIEARVIEVGGVTALHSYVVYQEDSGTEWVIGGVSGGPGGGTFGTIDVYYDILLEDSIDARGDDTPEDRGQVELVFPAGVSADDVYLLLLQLAVLIDAEGIDYYPLTDNSNSVTATLLQLVGLVFADVEPDPPDTTTYGAVGSDTVFGFDRSITGTDGIDIIFGAEGNDHLSGEVENDSLYGGFGNDTLLGVAGADTIQGGGGRDSLLGGSGRDLLEGDLGNDTLRGGLGNDTLYGQAGNDKLHGEDGNDRLYGGSERDSLLGYDGNDTLFGGSGGDELRGNGDDDRMYGGRGFDLLIGGTGRDTIYGNLGNDNLQGAGGYDTLFGGIGDDTLIGGGGIDRLEGGLDDDVLIGGLNADRFVFADGHGDDTINDFDEFSDSEVIILRGVSAITGYADLAANHMTQVGADVVIDTGAGNSITIQNVNIADLDAGDFVF</sequence>